<keyword evidence="4" id="KW-0963">Cytoplasm</keyword>
<dbReference type="PANTHER" id="PTHR33540">
    <property type="entry name" value="TRNA THREONYLCARBAMOYLADENOSINE BIOSYNTHESIS PROTEIN TSAE"/>
    <property type="match status" value="1"/>
</dbReference>
<keyword evidence="12" id="KW-1185">Reference proteome</keyword>
<evidence type="ECO:0000313" key="12">
    <source>
        <dbReference type="Proteomes" id="UP000324143"/>
    </source>
</evidence>
<dbReference type="GO" id="GO:0005737">
    <property type="term" value="C:cytoplasm"/>
    <property type="evidence" value="ECO:0007669"/>
    <property type="project" value="UniProtKB-SubCell"/>
</dbReference>
<dbReference type="AlphaFoldDB" id="A0A5D0MKG4"/>
<comment type="caution">
    <text evidence="11">The sequence shown here is derived from an EMBL/GenBank/DDBJ whole genome shotgun (WGS) entry which is preliminary data.</text>
</comment>
<evidence type="ECO:0000256" key="6">
    <source>
        <dbReference type="ARBA" id="ARBA00022723"/>
    </source>
</evidence>
<evidence type="ECO:0000256" key="7">
    <source>
        <dbReference type="ARBA" id="ARBA00022741"/>
    </source>
</evidence>
<evidence type="ECO:0000256" key="1">
    <source>
        <dbReference type="ARBA" id="ARBA00004496"/>
    </source>
</evidence>
<comment type="similarity">
    <text evidence="2">Belongs to the TsaE family.</text>
</comment>
<accession>A0A5D0MKG4</accession>
<keyword evidence="6" id="KW-0479">Metal-binding</keyword>
<evidence type="ECO:0000256" key="3">
    <source>
        <dbReference type="ARBA" id="ARBA00019010"/>
    </source>
</evidence>
<sequence length="141" mass="16146">MKKVFMSVSEKETKEIASEFSKKLKKNDIIALKGELGAGKSVFVKGVCRGLGIDENRVKSPTFTLLNVYENDETVYHMDLYRISDLDELYYLGFEEFSNSGGITLIEWADKIYEILPENTICITIEIINHDKRKIIIEKGE</sequence>
<dbReference type="Proteomes" id="UP000324143">
    <property type="component" value="Unassembled WGS sequence"/>
</dbReference>
<reference evidence="11" key="1">
    <citation type="submission" date="2019-08" db="EMBL/GenBank/DDBJ databases">
        <title>Genomic characterization of a novel candidate phylum (ARYD3) from a high temperature, high salinity tertiary oil reservoir in north central Oklahoma, USA.</title>
        <authorList>
            <person name="Youssef N.H."/>
            <person name="Yadav A."/>
            <person name="Elshahed M.S."/>
        </authorList>
    </citation>
    <scope>NUCLEOTIDE SEQUENCE [LARGE SCALE GENOMIC DNA]</scope>
    <source>
        <strain evidence="11">ARYD3</strain>
    </source>
</reference>
<keyword evidence="9" id="KW-0460">Magnesium</keyword>
<dbReference type="GO" id="GO:0005524">
    <property type="term" value="F:ATP binding"/>
    <property type="evidence" value="ECO:0007669"/>
    <property type="project" value="UniProtKB-KW"/>
</dbReference>
<organism evidence="11 12">
    <name type="scientific">Candidatus Mcinerneyibacterium aminivorans</name>
    <dbReference type="NCBI Taxonomy" id="2703815"/>
    <lineage>
        <taxon>Bacteria</taxon>
        <taxon>Candidatus Macinerneyibacteriota</taxon>
        <taxon>Candidatus Mcinerneyibacteria</taxon>
        <taxon>Candidatus Mcinerneyibacteriales</taxon>
        <taxon>Candidatus Mcinerneyibacteriaceae</taxon>
        <taxon>Candidatus Mcinerneyibacterium</taxon>
    </lineage>
</organism>
<evidence type="ECO:0000256" key="4">
    <source>
        <dbReference type="ARBA" id="ARBA00022490"/>
    </source>
</evidence>
<dbReference type="InterPro" id="IPR003442">
    <property type="entry name" value="T6A_TsaE"/>
</dbReference>
<dbReference type="Pfam" id="PF02367">
    <property type="entry name" value="TsaE"/>
    <property type="match status" value="1"/>
</dbReference>
<dbReference type="GO" id="GO:0016740">
    <property type="term" value="F:transferase activity"/>
    <property type="evidence" value="ECO:0007669"/>
    <property type="project" value="UniProtKB-KW"/>
</dbReference>
<dbReference type="EMBL" id="VSIX01000058">
    <property type="protein sequence ID" value="TYB31029.1"/>
    <property type="molecule type" value="Genomic_DNA"/>
</dbReference>
<dbReference type="SUPFAM" id="SSF52540">
    <property type="entry name" value="P-loop containing nucleoside triphosphate hydrolases"/>
    <property type="match status" value="1"/>
</dbReference>
<dbReference type="NCBIfam" id="TIGR00150">
    <property type="entry name" value="T6A_YjeE"/>
    <property type="match status" value="1"/>
</dbReference>
<name>A0A5D0MKG4_9BACT</name>
<evidence type="ECO:0000256" key="9">
    <source>
        <dbReference type="ARBA" id="ARBA00022842"/>
    </source>
</evidence>
<keyword evidence="7" id="KW-0547">Nucleotide-binding</keyword>
<dbReference type="Gene3D" id="3.40.50.300">
    <property type="entry name" value="P-loop containing nucleotide triphosphate hydrolases"/>
    <property type="match status" value="1"/>
</dbReference>
<keyword evidence="8" id="KW-0067">ATP-binding</keyword>
<evidence type="ECO:0000256" key="5">
    <source>
        <dbReference type="ARBA" id="ARBA00022694"/>
    </source>
</evidence>
<evidence type="ECO:0000256" key="8">
    <source>
        <dbReference type="ARBA" id="ARBA00022840"/>
    </source>
</evidence>
<evidence type="ECO:0000256" key="10">
    <source>
        <dbReference type="ARBA" id="ARBA00032441"/>
    </source>
</evidence>
<proteinExistence type="inferred from homology"/>
<dbReference type="InterPro" id="IPR027417">
    <property type="entry name" value="P-loop_NTPase"/>
</dbReference>
<dbReference type="GO" id="GO:0046872">
    <property type="term" value="F:metal ion binding"/>
    <property type="evidence" value="ECO:0007669"/>
    <property type="project" value="UniProtKB-KW"/>
</dbReference>
<keyword evidence="5" id="KW-0819">tRNA processing</keyword>
<dbReference type="GO" id="GO:0002949">
    <property type="term" value="P:tRNA threonylcarbamoyladenosine modification"/>
    <property type="evidence" value="ECO:0007669"/>
    <property type="project" value="InterPro"/>
</dbReference>
<evidence type="ECO:0000313" key="11">
    <source>
        <dbReference type="EMBL" id="TYB31029.1"/>
    </source>
</evidence>
<evidence type="ECO:0000256" key="2">
    <source>
        <dbReference type="ARBA" id="ARBA00007599"/>
    </source>
</evidence>
<protein>
    <recommendedName>
        <fullName evidence="3">tRNA threonylcarbamoyladenosine biosynthesis protein TsaE</fullName>
    </recommendedName>
    <alternativeName>
        <fullName evidence="10">t(6)A37 threonylcarbamoyladenosine biosynthesis protein TsaE</fullName>
    </alternativeName>
</protein>
<gene>
    <name evidence="11" type="primary">tsaE</name>
    <name evidence="11" type="ORF">FXF47_06290</name>
</gene>
<dbReference type="PANTHER" id="PTHR33540:SF2">
    <property type="entry name" value="TRNA THREONYLCARBAMOYLADENOSINE BIOSYNTHESIS PROTEIN TSAE"/>
    <property type="match status" value="1"/>
</dbReference>
<comment type="subcellular location">
    <subcellularLocation>
        <location evidence="1">Cytoplasm</location>
    </subcellularLocation>
</comment>